<organism evidence="2">
    <name type="scientific">hydrothermal vent metagenome</name>
    <dbReference type="NCBI Taxonomy" id="652676"/>
    <lineage>
        <taxon>unclassified sequences</taxon>
        <taxon>metagenomes</taxon>
        <taxon>ecological metagenomes</taxon>
    </lineage>
</organism>
<evidence type="ECO:0000313" key="2">
    <source>
        <dbReference type="EMBL" id="VAW58833.1"/>
    </source>
</evidence>
<name>A0A3B0X359_9ZZZZ</name>
<sequence length="251" mass="27711">MSDAYQTPESNLVSDNVSTGDYGSIDKAVAGEYEFSIGSVLSEAWEKTSGSKLAFQLGFFYYFLVVIGIVIGLSIVVGGIVAVSENTEAVIFMEVAIQFGVNFIAMPMIMGTVMMGVKRSVDAPISGGMVFNYFSKILPLFVTMILIYLIVFIGFMLFVLPGIYLMIAYYMAMPLVVEKGMSPWQAMETSRKTITHRWFSVFALFILMVIILTISMIPLGLGLIWTLPLAMIAYGIMYRNMFGIEPATLAE</sequence>
<accession>A0A3B0X359</accession>
<dbReference type="EMBL" id="UOFH01000040">
    <property type="protein sequence ID" value="VAW58833.1"/>
    <property type="molecule type" value="Genomic_DNA"/>
</dbReference>
<feature type="transmembrane region" description="Helical" evidence="1">
    <location>
        <begin position="157"/>
        <end position="177"/>
    </location>
</feature>
<dbReference type="InterPro" id="IPR010380">
    <property type="entry name" value="DUF975"/>
</dbReference>
<protein>
    <submittedName>
        <fullName evidence="2">Uncharacterized protein</fullName>
    </submittedName>
</protein>
<dbReference type="PANTHER" id="PTHR40076:SF1">
    <property type="entry name" value="MEMBRANE PROTEIN"/>
    <property type="match status" value="1"/>
</dbReference>
<gene>
    <name evidence="2" type="ORF">MNBD_GAMMA08-1284</name>
</gene>
<feature type="transmembrane region" description="Helical" evidence="1">
    <location>
        <begin position="59"/>
        <end position="83"/>
    </location>
</feature>
<reference evidence="2" key="1">
    <citation type="submission" date="2018-06" db="EMBL/GenBank/DDBJ databases">
        <authorList>
            <person name="Zhirakovskaya E."/>
        </authorList>
    </citation>
    <scope>NUCLEOTIDE SEQUENCE</scope>
</reference>
<keyword evidence="1" id="KW-0812">Transmembrane</keyword>
<evidence type="ECO:0000256" key="1">
    <source>
        <dbReference type="SAM" id="Phobius"/>
    </source>
</evidence>
<keyword evidence="1" id="KW-0472">Membrane</keyword>
<feature type="transmembrane region" description="Helical" evidence="1">
    <location>
        <begin position="95"/>
        <end position="117"/>
    </location>
</feature>
<feature type="transmembrane region" description="Helical" evidence="1">
    <location>
        <begin position="223"/>
        <end position="242"/>
    </location>
</feature>
<dbReference type="AlphaFoldDB" id="A0A3B0X359"/>
<feature type="transmembrane region" description="Helical" evidence="1">
    <location>
        <begin position="198"/>
        <end position="217"/>
    </location>
</feature>
<keyword evidence="1" id="KW-1133">Transmembrane helix</keyword>
<proteinExistence type="predicted"/>
<dbReference type="PANTHER" id="PTHR40076">
    <property type="entry name" value="MEMBRANE PROTEIN-RELATED"/>
    <property type="match status" value="1"/>
</dbReference>
<feature type="transmembrane region" description="Helical" evidence="1">
    <location>
        <begin position="129"/>
        <end position="151"/>
    </location>
</feature>